<proteinExistence type="predicted"/>
<gene>
    <name evidence="1" type="ORF">LDC_1269</name>
</gene>
<dbReference type="AlphaFoldDB" id="D9PIB3"/>
<reference evidence="1" key="1">
    <citation type="submission" date="2010-07" db="EMBL/GenBank/DDBJ databases">
        <authorList>
            <consortium name="CONSOLIDER consortium CSD2007-00005"/>
            <person name="Guazzaroni M.-E."/>
            <person name="Richter M."/>
            <person name="Garcia-Salamanca A."/>
            <person name="Yarza P."/>
            <person name="Ferrer M."/>
        </authorList>
    </citation>
    <scope>NUCLEOTIDE SEQUENCE</scope>
</reference>
<reference evidence="1" key="2">
    <citation type="journal article" date="2011" name="Microb. Ecol.">
        <title>Taxonomic and Functional Metagenomic Profiling of the Microbial Community in the Anoxic Sediment of a Sub-saline Shallow Lake (Laguna de Carrizo, Central Spain).</title>
        <authorList>
            <person name="Ferrer M."/>
            <person name="Guazzaroni M.E."/>
            <person name="Richter M."/>
            <person name="Garcia-Salamanca A."/>
            <person name="Yarza P."/>
            <person name="Suarez-Suarez A."/>
            <person name="Solano J."/>
            <person name="Alcaide M."/>
            <person name="van Dillewijn P."/>
            <person name="Molina-Henares M.A."/>
            <person name="Lopez-Cortes N."/>
            <person name="Al-Ramahi Y."/>
            <person name="Guerrero C."/>
            <person name="Acosta A."/>
            <person name="de Eugenio L.I."/>
            <person name="Martinez V."/>
            <person name="Marques S."/>
            <person name="Rojo F."/>
            <person name="Santero E."/>
            <person name="Genilloud O."/>
            <person name="Perez-Perez J."/>
            <person name="Rossello-Mora R."/>
            <person name="Ramos J.L."/>
        </authorList>
    </citation>
    <scope>NUCLEOTIDE SEQUENCE</scope>
</reference>
<evidence type="ECO:0000313" key="1">
    <source>
        <dbReference type="EMBL" id="EFK96699.1"/>
    </source>
</evidence>
<accession>D9PIB3</accession>
<dbReference type="EMBL" id="ADZX01000422">
    <property type="protein sequence ID" value="EFK96699.1"/>
    <property type="molecule type" value="Genomic_DNA"/>
</dbReference>
<sequence length="93" mass="10737">MAIFADEKSEFFKELLYMFPVLLTKSFSQNMKIKLVKTSTEGLVLADYKVTEIPSLVIFEEEKYLKTIASKENILKLVKSLDLDINKQIENIS</sequence>
<comment type="caution">
    <text evidence="1">The sequence shown here is derived from an EMBL/GenBank/DDBJ whole genome shotgun (WGS) entry which is preliminary data.</text>
</comment>
<evidence type="ECO:0008006" key="2">
    <source>
        <dbReference type="Google" id="ProtNLM"/>
    </source>
</evidence>
<protein>
    <recommendedName>
        <fullName evidence="2">Thioredoxin domain-containing protein</fullName>
    </recommendedName>
</protein>
<name>D9PIB3_9ZZZZ</name>
<organism evidence="1">
    <name type="scientific">sediment metagenome</name>
    <dbReference type="NCBI Taxonomy" id="749907"/>
    <lineage>
        <taxon>unclassified sequences</taxon>
        <taxon>metagenomes</taxon>
        <taxon>ecological metagenomes</taxon>
    </lineage>
</organism>